<evidence type="ECO:0000313" key="4">
    <source>
        <dbReference type="Proteomes" id="UP000279306"/>
    </source>
</evidence>
<dbReference type="InterPro" id="IPR051704">
    <property type="entry name" value="FAD_aromatic-hydroxylase"/>
</dbReference>
<dbReference type="EC" id="1.14.13.114" evidence="3"/>
<dbReference type="PRINTS" id="PR00420">
    <property type="entry name" value="RNGMNOXGNASE"/>
</dbReference>
<dbReference type="Gene3D" id="3.50.50.60">
    <property type="entry name" value="FAD/NAD(P)-binding domain"/>
    <property type="match status" value="1"/>
</dbReference>
<keyword evidence="4" id="KW-1185">Reference proteome</keyword>
<accession>A0A3S4VNU4</accession>
<evidence type="ECO:0000259" key="2">
    <source>
        <dbReference type="Pfam" id="PF01494"/>
    </source>
</evidence>
<evidence type="ECO:0000256" key="1">
    <source>
        <dbReference type="SAM" id="MobiDB-lite"/>
    </source>
</evidence>
<feature type="domain" description="FAD-binding" evidence="2">
    <location>
        <begin position="7"/>
        <end position="322"/>
    </location>
</feature>
<dbReference type="STRING" id="1791.GCA_001049355_00069"/>
<dbReference type="SUPFAM" id="SSF51905">
    <property type="entry name" value="FAD/NAD(P)-binding domain"/>
    <property type="match status" value="1"/>
</dbReference>
<protein>
    <submittedName>
        <fullName evidence="3">2-polyprenyl-6-methoxyphenol hydroxylase-like oxidoreductase</fullName>
        <ecNumber evidence="3">1.14.13.114</ecNumber>
    </submittedName>
</protein>
<dbReference type="Pfam" id="PF01494">
    <property type="entry name" value="FAD_binding_3"/>
    <property type="match status" value="1"/>
</dbReference>
<gene>
    <name evidence="3" type="ORF">NCTC10437_01116</name>
</gene>
<dbReference type="KEGG" id="mauu:NCTC10437_01116"/>
<organism evidence="3 4">
    <name type="scientific">Mycolicibacterium aurum</name>
    <name type="common">Mycobacterium aurum</name>
    <dbReference type="NCBI Taxonomy" id="1791"/>
    <lineage>
        <taxon>Bacteria</taxon>
        <taxon>Bacillati</taxon>
        <taxon>Actinomycetota</taxon>
        <taxon>Actinomycetes</taxon>
        <taxon>Mycobacteriales</taxon>
        <taxon>Mycobacteriaceae</taxon>
        <taxon>Mycolicibacterium</taxon>
    </lineage>
</organism>
<sequence length="400" mass="42822">MGIVASVDILISGASIAGPTAAYWLARAGHHVTVVERADSLRTAGQNVDVRGSGREVLRRMGLEETVAARTTGEVGLRFVGDRGVLAEFPAGDDDSGGATAQIEILRGTLARTLVEAAPGAVTYVFGDQVDRIEQDADGAKVTMAGGASHRVDAVIVAEGSRSRTRDRLFDDVDLRELGLYTAFGTIAREPTDDQWWTWYNTTGGRSITMRPDNVGTTRVALSFLSGDPELQSLDSERQRAAIDEIYRNVGWQAPRIRAALHTTDELYLDYLTQVRAPRWSNGRVILCGDAAWCATPVSGVGTTLALTGAYILAGEIATATSLPAAVAGYERRMRPLVDRAQKLPPGTPRLAHPRSRAGLAVMRNLLRVAGSRPGRALADRFSSPETDADELPGYPALAS</sequence>
<name>A0A3S4VNU4_MYCAU</name>
<dbReference type="AlphaFoldDB" id="A0A3S4VNU4"/>
<keyword evidence="3" id="KW-0560">Oxidoreductase</keyword>
<dbReference type="GO" id="GO:0071949">
    <property type="term" value="F:FAD binding"/>
    <property type="evidence" value="ECO:0007669"/>
    <property type="project" value="InterPro"/>
</dbReference>
<dbReference type="PANTHER" id="PTHR46865">
    <property type="entry name" value="OXIDOREDUCTASE-RELATED"/>
    <property type="match status" value="1"/>
</dbReference>
<dbReference type="InterPro" id="IPR036188">
    <property type="entry name" value="FAD/NAD-bd_sf"/>
</dbReference>
<dbReference type="Proteomes" id="UP000279306">
    <property type="component" value="Chromosome"/>
</dbReference>
<feature type="region of interest" description="Disordered" evidence="1">
    <location>
        <begin position="377"/>
        <end position="400"/>
    </location>
</feature>
<dbReference type="InterPro" id="IPR002938">
    <property type="entry name" value="FAD-bd"/>
</dbReference>
<dbReference type="PANTHER" id="PTHR46865:SF2">
    <property type="entry name" value="MONOOXYGENASE"/>
    <property type="match status" value="1"/>
</dbReference>
<evidence type="ECO:0000313" key="3">
    <source>
        <dbReference type="EMBL" id="VEG52000.1"/>
    </source>
</evidence>
<proteinExistence type="predicted"/>
<dbReference type="RefSeq" id="WP_048630059.1">
    <property type="nucleotide sequence ID" value="NZ_CVQQ01000001.1"/>
</dbReference>
<dbReference type="EMBL" id="LR134356">
    <property type="protein sequence ID" value="VEG52000.1"/>
    <property type="molecule type" value="Genomic_DNA"/>
</dbReference>
<dbReference type="GO" id="GO:0043731">
    <property type="term" value="F:6-hydroxynicotinate 3-monooxygenase activity"/>
    <property type="evidence" value="ECO:0007669"/>
    <property type="project" value="UniProtKB-EC"/>
</dbReference>
<dbReference type="Gene3D" id="3.30.9.10">
    <property type="entry name" value="D-Amino Acid Oxidase, subunit A, domain 2"/>
    <property type="match status" value="1"/>
</dbReference>
<reference evidence="3 4" key="1">
    <citation type="submission" date="2018-12" db="EMBL/GenBank/DDBJ databases">
        <authorList>
            <consortium name="Pathogen Informatics"/>
        </authorList>
    </citation>
    <scope>NUCLEOTIDE SEQUENCE [LARGE SCALE GENOMIC DNA]</scope>
    <source>
        <strain evidence="3 4">NCTC10437</strain>
    </source>
</reference>